<accession>A0ABY6YXP1</accession>
<evidence type="ECO:0000313" key="1">
    <source>
        <dbReference type="EMBL" id="WAH35008.1"/>
    </source>
</evidence>
<dbReference type="Proteomes" id="UP001164803">
    <property type="component" value="Chromosome"/>
</dbReference>
<gene>
    <name evidence="1" type="ORF">NZD86_11770</name>
</gene>
<name>A0ABY6YXP1_9BACL</name>
<sequence>MKITETTDGKCPQCEVPLRNDECPECYWQPGAELSACDDCRVITDDLVETADGHEYCTGCAKEGVAV</sequence>
<dbReference type="EMBL" id="CP104064">
    <property type="protein sequence ID" value="WAH35008.1"/>
    <property type="molecule type" value="Genomic_DNA"/>
</dbReference>
<reference evidence="1" key="1">
    <citation type="submission" date="2022-08" db="EMBL/GenBank/DDBJ databases">
        <title>Alicyclobacillus dauci DSM2870, complete genome.</title>
        <authorList>
            <person name="Wang Q."/>
            <person name="Cai R."/>
            <person name="Wang Z."/>
        </authorList>
    </citation>
    <scope>NUCLEOTIDE SEQUENCE</scope>
    <source>
        <strain evidence="1">DSM 28700</strain>
    </source>
</reference>
<evidence type="ECO:0000313" key="2">
    <source>
        <dbReference type="Proteomes" id="UP001164803"/>
    </source>
</evidence>
<organism evidence="1 2">
    <name type="scientific">Alicyclobacillus dauci</name>
    <dbReference type="NCBI Taxonomy" id="1475485"/>
    <lineage>
        <taxon>Bacteria</taxon>
        <taxon>Bacillati</taxon>
        <taxon>Bacillota</taxon>
        <taxon>Bacilli</taxon>
        <taxon>Bacillales</taxon>
        <taxon>Alicyclobacillaceae</taxon>
        <taxon>Alicyclobacillus</taxon>
    </lineage>
</organism>
<keyword evidence="2" id="KW-1185">Reference proteome</keyword>
<proteinExistence type="predicted"/>
<dbReference type="RefSeq" id="WP_268041789.1">
    <property type="nucleotide sequence ID" value="NZ_CP104064.1"/>
</dbReference>
<protein>
    <recommendedName>
        <fullName evidence="3">Double zinc ribbon</fullName>
    </recommendedName>
</protein>
<evidence type="ECO:0008006" key="3">
    <source>
        <dbReference type="Google" id="ProtNLM"/>
    </source>
</evidence>